<dbReference type="EMBL" id="OC946108">
    <property type="protein sequence ID" value="CAD7663180.1"/>
    <property type="molecule type" value="Genomic_DNA"/>
</dbReference>
<keyword evidence="2" id="KW-1185">Reference proteome</keyword>
<sequence length="77" mass="8672">MLNMLAAAVRAKNKPSRRDTGFILRSQYPQYVLYDSDGDEVECNMSAMKMSYGSGSKAALTDIIIRLLLRDDMTSLY</sequence>
<reference evidence="1" key="1">
    <citation type="submission" date="2020-11" db="EMBL/GenBank/DDBJ databases">
        <authorList>
            <person name="Tran Van P."/>
        </authorList>
    </citation>
    <scope>NUCLEOTIDE SEQUENCE</scope>
</reference>
<proteinExistence type="predicted"/>
<evidence type="ECO:0000313" key="2">
    <source>
        <dbReference type="Proteomes" id="UP000728032"/>
    </source>
</evidence>
<dbReference type="EMBL" id="CAJPVJ010031283">
    <property type="protein sequence ID" value="CAG2180317.1"/>
    <property type="molecule type" value="Genomic_DNA"/>
</dbReference>
<gene>
    <name evidence="1" type="ORF">ONB1V03_LOCUS19740</name>
</gene>
<organism evidence="1">
    <name type="scientific">Oppiella nova</name>
    <dbReference type="NCBI Taxonomy" id="334625"/>
    <lineage>
        <taxon>Eukaryota</taxon>
        <taxon>Metazoa</taxon>
        <taxon>Ecdysozoa</taxon>
        <taxon>Arthropoda</taxon>
        <taxon>Chelicerata</taxon>
        <taxon>Arachnida</taxon>
        <taxon>Acari</taxon>
        <taxon>Acariformes</taxon>
        <taxon>Sarcoptiformes</taxon>
        <taxon>Oribatida</taxon>
        <taxon>Brachypylina</taxon>
        <taxon>Oppioidea</taxon>
        <taxon>Oppiidae</taxon>
        <taxon>Oppiella</taxon>
    </lineage>
</organism>
<dbReference type="Proteomes" id="UP000728032">
    <property type="component" value="Unassembled WGS sequence"/>
</dbReference>
<dbReference type="AlphaFoldDB" id="A0A7R9MQ45"/>
<protein>
    <submittedName>
        <fullName evidence="1">Uncharacterized protein</fullName>
    </submittedName>
</protein>
<evidence type="ECO:0000313" key="1">
    <source>
        <dbReference type="EMBL" id="CAD7663180.1"/>
    </source>
</evidence>
<name>A0A7R9MQ45_9ACAR</name>
<accession>A0A7R9MQ45</accession>